<proteinExistence type="predicted"/>
<keyword evidence="2" id="KW-1185">Reference proteome</keyword>
<accession>A0A1H6S434</accession>
<dbReference type="OrthoDB" id="1118033at2"/>
<protein>
    <submittedName>
        <fullName evidence="1">Uncharacterized protein</fullName>
    </submittedName>
</protein>
<name>A0A1H6S434_9BACT</name>
<reference evidence="1 2" key="1">
    <citation type="submission" date="2016-10" db="EMBL/GenBank/DDBJ databases">
        <authorList>
            <person name="de Groot N.N."/>
        </authorList>
    </citation>
    <scope>NUCLEOTIDE SEQUENCE [LARGE SCALE GENOMIC DNA]</scope>
    <source>
        <strain evidence="1 2">DSM 19938</strain>
    </source>
</reference>
<organism evidence="1 2">
    <name type="scientific">Dyadobacter koreensis</name>
    <dbReference type="NCBI Taxonomy" id="408657"/>
    <lineage>
        <taxon>Bacteria</taxon>
        <taxon>Pseudomonadati</taxon>
        <taxon>Bacteroidota</taxon>
        <taxon>Cytophagia</taxon>
        <taxon>Cytophagales</taxon>
        <taxon>Spirosomataceae</taxon>
        <taxon>Dyadobacter</taxon>
    </lineage>
</organism>
<evidence type="ECO:0000313" key="2">
    <source>
        <dbReference type="Proteomes" id="UP000199532"/>
    </source>
</evidence>
<evidence type="ECO:0000313" key="1">
    <source>
        <dbReference type="EMBL" id="SEI62659.1"/>
    </source>
</evidence>
<dbReference type="AlphaFoldDB" id="A0A1H6S434"/>
<dbReference type="Proteomes" id="UP000199532">
    <property type="component" value="Unassembled WGS sequence"/>
</dbReference>
<sequence length="235" mass="27136">MEDKNKFAVEVLSFTTIQELPGSWTNEDYKALLVKMDYENPDEIQASELKEMCFMSITDFEPAEAAKIVLEYLIEDELTDGQIENLSHQMLTEKLWEENPKLDLHPSFFKATQLLYEAYNGKFPRAEAVRFQLKVTAENPESLTIFEEKPKAPIVRILAQGMTDHNLVNRLFGDQLEGTSFEEADSIIWQLETVDKKSNEITFDIVSSTYWLDDIKYSNNYEATSHPDIVVESEE</sequence>
<dbReference type="STRING" id="408657.SAMN04487995_1725"/>
<dbReference type="EMBL" id="FNXY01000002">
    <property type="protein sequence ID" value="SEI62659.1"/>
    <property type="molecule type" value="Genomic_DNA"/>
</dbReference>
<gene>
    <name evidence="1" type="ORF">SAMN04487995_1725</name>
</gene>
<dbReference type="RefSeq" id="WP_090334593.1">
    <property type="nucleotide sequence ID" value="NZ_FNXY01000002.1"/>
</dbReference>